<evidence type="ECO:0008006" key="4">
    <source>
        <dbReference type="Google" id="ProtNLM"/>
    </source>
</evidence>
<dbReference type="SUPFAM" id="SSF49777">
    <property type="entry name" value="PEBP-like"/>
    <property type="match status" value="1"/>
</dbReference>
<feature type="region of interest" description="Disordered" evidence="1">
    <location>
        <begin position="1"/>
        <end position="35"/>
    </location>
</feature>
<dbReference type="AlphaFoldDB" id="A0A9W8CVN9"/>
<dbReference type="PANTHER" id="PTHR11362:SF82">
    <property type="entry name" value="PHOSPHATIDYLETHANOLAMINE-BINDING PROTEIN 4"/>
    <property type="match status" value="1"/>
</dbReference>
<dbReference type="InterPro" id="IPR008914">
    <property type="entry name" value="PEBP"/>
</dbReference>
<dbReference type="InterPro" id="IPR035810">
    <property type="entry name" value="PEBP_euk"/>
</dbReference>
<accession>A0A9W8CVN9</accession>
<dbReference type="Gene3D" id="3.90.280.10">
    <property type="entry name" value="PEBP-like"/>
    <property type="match status" value="1"/>
</dbReference>
<dbReference type="InterPro" id="IPR036610">
    <property type="entry name" value="PEBP-like_sf"/>
</dbReference>
<dbReference type="OrthoDB" id="2506647at2759"/>
<name>A0A9W8CVN9_9FUNG</name>
<protein>
    <recommendedName>
        <fullName evidence="4">PEBP-like protein</fullName>
    </recommendedName>
</protein>
<comment type="caution">
    <text evidence="2">The sequence shown here is derived from an EMBL/GenBank/DDBJ whole genome shotgun (WGS) entry which is preliminary data.</text>
</comment>
<dbReference type="EMBL" id="JANBOI010000850">
    <property type="protein sequence ID" value="KAJ1728295.1"/>
    <property type="molecule type" value="Genomic_DNA"/>
</dbReference>
<feature type="compositionally biased region" description="Basic and acidic residues" evidence="1">
    <location>
        <begin position="1"/>
        <end position="12"/>
    </location>
</feature>
<dbReference type="Pfam" id="PF01161">
    <property type="entry name" value="PBP"/>
    <property type="match status" value="1"/>
</dbReference>
<proteinExistence type="predicted"/>
<keyword evidence="3" id="KW-1185">Reference proteome</keyword>
<dbReference type="CDD" id="cd00866">
    <property type="entry name" value="PEBP_euk"/>
    <property type="match status" value="1"/>
</dbReference>
<dbReference type="PANTHER" id="PTHR11362">
    <property type="entry name" value="PHOSPHATIDYLETHANOLAMINE-BINDING PROTEIN"/>
    <property type="match status" value="1"/>
</dbReference>
<gene>
    <name evidence="2" type="ORF">LPJ61_004107</name>
</gene>
<evidence type="ECO:0000256" key="1">
    <source>
        <dbReference type="SAM" id="MobiDB-lite"/>
    </source>
</evidence>
<evidence type="ECO:0000313" key="2">
    <source>
        <dbReference type="EMBL" id="KAJ1728295.1"/>
    </source>
</evidence>
<evidence type="ECO:0000313" key="3">
    <source>
        <dbReference type="Proteomes" id="UP001143981"/>
    </source>
</evidence>
<organism evidence="2 3">
    <name type="scientific">Coemansia biformis</name>
    <dbReference type="NCBI Taxonomy" id="1286918"/>
    <lineage>
        <taxon>Eukaryota</taxon>
        <taxon>Fungi</taxon>
        <taxon>Fungi incertae sedis</taxon>
        <taxon>Zoopagomycota</taxon>
        <taxon>Kickxellomycotina</taxon>
        <taxon>Kickxellomycetes</taxon>
        <taxon>Kickxellales</taxon>
        <taxon>Kickxellaceae</taxon>
        <taxon>Coemansia</taxon>
    </lineage>
</organism>
<reference evidence="2" key="1">
    <citation type="submission" date="2022-07" db="EMBL/GenBank/DDBJ databases">
        <title>Phylogenomic reconstructions and comparative analyses of Kickxellomycotina fungi.</title>
        <authorList>
            <person name="Reynolds N.K."/>
            <person name="Stajich J.E."/>
            <person name="Barry K."/>
            <person name="Grigoriev I.V."/>
            <person name="Crous P."/>
            <person name="Smith M.E."/>
        </authorList>
    </citation>
    <scope>NUCLEOTIDE SEQUENCE</scope>
    <source>
        <strain evidence="2">BCRC 34381</strain>
    </source>
</reference>
<sequence length="210" mass="23798">MDRRRVELRVGPDPENPLAPYLLGEANGKPDTPTSKQELSIVRDELQDAYLIPDVLPDTFAPEFPVAIRFNGERVLLGELLSVQQTQSEPTIEFDAAPGQYFAIAIVDPDAPSVSRHGYRSYRHYLLGNLEPRSFDILTPFEPPSPSAGPAHRYAVVVFRQHGHIEFNRDDVPDSRVRFDAVKWGRELNMKLVASTFFMVKDSRTTKVRH</sequence>
<dbReference type="Proteomes" id="UP001143981">
    <property type="component" value="Unassembled WGS sequence"/>
</dbReference>